<dbReference type="InterPro" id="IPR013249">
    <property type="entry name" value="RNA_pol_sigma70_r4_t2"/>
</dbReference>
<dbReference type="SUPFAM" id="SSF88946">
    <property type="entry name" value="Sigma2 domain of RNA polymerase sigma factors"/>
    <property type="match status" value="1"/>
</dbReference>
<dbReference type="RefSeq" id="WP_369059796.1">
    <property type="nucleotide sequence ID" value="NZ_CP158375.1"/>
</dbReference>
<keyword evidence="4" id="KW-0238">DNA-binding</keyword>
<gene>
    <name evidence="8" type="ORF">ABOZ73_00315</name>
</gene>
<evidence type="ECO:0000313" key="8">
    <source>
        <dbReference type="EMBL" id="XDO96910.1"/>
    </source>
</evidence>
<dbReference type="InterPro" id="IPR007627">
    <property type="entry name" value="RNA_pol_sigma70_r2"/>
</dbReference>
<dbReference type="Gene3D" id="1.10.1740.10">
    <property type="match status" value="1"/>
</dbReference>
<organism evidence="8">
    <name type="scientific">Caulobacter sp. 73W</name>
    <dbReference type="NCBI Taxonomy" id="3161137"/>
    <lineage>
        <taxon>Bacteria</taxon>
        <taxon>Pseudomonadati</taxon>
        <taxon>Pseudomonadota</taxon>
        <taxon>Alphaproteobacteria</taxon>
        <taxon>Caulobacterales</taxon>
        <taxon>Caulobacteraceae</taxon>
        <taxon>Caulobacter</taxon>
    </lineage>
</organism>
<proteinExistence type="inferred from homology"/>
<dbReference type="Gene3D" id="1.10.10.10">
    <property type="entry name" value="Winged helix-like DNA-binding domain superfamily/Winged helix DNA-binding domain"/>
    <property type="match status" value="1"/>
</dbReference>
<accession>A0AB39KSP4</accession>
<keyword evidence="2" id="KW-0805">Transcription regulation</keyword>
<dbReference type="Pfam" id="PF04542">
    <property type="entry name" value="Sigma70_r2"/>
    <property type="match status" value="1"/>
</dbReference>
<protein>
    <submittedName>
        <fullName evidence="8">RNA polymerase sigma factor</fullName>
    </submittedName>
</protein>
<dbReference type="GO" id="GO:0006352">
    <property type="term" value="P:DNA-templated transcription initiation"/>
    <property type="evidence" value="ECO:0007669"/>
    <property type="project" value="InterPro"/>
</dbReference>
<dbReference type="PANTHER" id="PTHR43133">
    <property type="entry name" value="RNA POLYMERASE ECF-TYPE SIGMA FACTO"/>
    <property type="match status" value="1"/>
</dbReference>
<feature type="domain" description="RNA polymerase sigma-70 region 2" evidence="6">
    <location>
        <begin position="11"/>
        <end position="77"/>
    </location>
</feature>
<evidence type="ECO:0000256" key="2">
    <source>
        <dbReference type="ARBA" id="ARBA00023015"/>
    </source>
</evidence>
<feature type="domain" description="RNA polymerase sigma factor 70 region 4 type 2" evidence="7">
    <location>
        <begin position="114"/>
        <end position="166"/>
    </location>
</feature>
<dbReference type="SUPFAM" id="SSF88659">
    <property type="entry name" value="Sigma3 and sigma4 domains of RNA polymerase sigma factors"/>
    <property type="match status" value="1"/>
</dbReference>
<dbReference type="EMBL" id="CP158375">
    <property type="protein sequence ID" value="XDO96910.1"/>
    <property type="molecule type" value="Genomic_DNA"/>
</dbReference>
<dbReference type="AlphaFoldDB" id="A0AB39KSP4"/>
<dbReference type="NCBIfam" id="TIGR02937">
    <property type="entry name" value="sigma70-ECF"/>
    <property type="match status" value="1"/>
</dbReference>
<evidence type="ECO:0000256" key="1">
    <source>
        <dbReference type="ARBA" id="ARBA00010641"/>
    </source>
</evidence>
<evidence type="ECO:0000259" key="6">
    <source>
        <dbReference type="Pfam" id="PF04542"/>
    </source>
</evidence>
<sequence length="176" mass="20157">MNGVERAFTELMRRHKQSLFRFVVRYVGAEDAAYEIVQESFVSAWLAIARFDPNRSFIVWLRAIAFNKCRDYGRRGKTRRAVFAEAANDQIAAEVYPDPAASPERVAVDNDQLRRLDEEIRRLPEPLRQAFLLAGFGELTVREAAEVLGVSVKTVEMRLYRARGQLTKALQMSFEG</sequence>
<dbReference type="GO" id="GO:0003677">
    <property type="term" value="F:DNA binding"/>
    <property type="evidence" value="ECO:0007669"/>
    <property type="project" value="UniProtKB-KW"/>
</dbReference>
<evidence type="ECO:0000256" key="5">
    <source>
        <dbReference type="ARBA" id="ARBA00023163"/>
    </source>
</evidence>
<dbReference type="InterPro" id="IPR036388">
    <property type="entry name" value="WH-like_DNA-bd_sf"/>
</dbReference>
<evidence type="ECO:0000256" key="4">
    <source>
        <dbReference type="ARBA" id="ARBA00023125"/>
    </source>
</evidence>
<dbReference type="PANTHER" id="PTHR43133:SF8">
    <property type="entry name" value="RNA POLYMERASE SIGMA FACTOR HI_1459-RELATED"/>
    <property type="match status" value="1"/>
</dbReference>
<dbReference type="Pfam" id="PF08281">
    <property type="entry name" value="Sigma70_r4_2"/>
    <property type="match status" value="1"/>
</dbReference>
<comment type="similarity">
    <text evidence="1">Belongs to the sigma-70 factor family. ECF subfamily.</text>
</comment>
<keyword evidence="5" id="KW-0804">Transcription</keyword>
<evidence type="ECO:0000256" key="3">
    <source>
        <dbReference type="ARBA" id="ARBA00023082"/>
    </source>
</evidence>
<dbReference type="InterPro" id="IPR039425">
    <property type="entry name" value="RNA_pol_sigma-70-like"/>
</dbReference>
<keyword evidence="3" id="KW-0731">Sigma factor</keyword>
<reference evidence="8" key="1">
    <citation type="submission" date="2024-06" db="EMBL/GenBank/DDBJ databases">
        <title>Caulobacter inopinatus, sp. nov.</title>
        <authorList>
            <person name="Donachie S.P."/>
        </authorList>
    </citation>
    <scope>NUCLEOTIDE SEQUENCE</scope>
    <source>
        <strain evidence="8">73W</strain>
    </source>
</reference>
<dbReference type="CDD" id="cd06171">
    <property type="entry name" value="Sigma70_r4"/>
    <property type="match status" value="1"/>
</dbReference>
<evidence type="ECO:0000259" key="7">
    <source>
        <dbReference type="Pfam" id="PF08281"/>
    </source>
</evidence>
<name>A0AB39KSP4_9CAUL</name>
<dbReference type="InterPro" id="IPR013325">
    <property type="entry name" value="RNA_pol_sigma_r2"/>
</dbReference>
<dbReference type="GO" id="GO:0016987">
    <property type="term" value="F:sigma factor activity"/>
    <property type="evidence" value="ECO:0007669"/>
    <property type="project" value="UniProtKB-KW"/>
</dbReference>
<dbReference type="InterPro" id="IPR014284">
    <property type="entry name" value="RNA_pol_sigma-70_dom"/>
</dbReference>
<dbReference type="InterPro" id="IPR013324">
    <property type="entry name" value="RNA_pol_sigma_r3/r4-like"/>
</dbReference>